<evidence type="ECO:0000313" key="3">
    <source>
        <dbReference type="Proteomes" id="UP001633002"/>
    </source>
</evidence>
<evidence type="ECO:0000313" key="2">
    <source>
        <dbReference type="EMBL" id="KAL3684724.1"/>
    </source>
</evidence>
<dbReference type="EMBL" id="JBJQOH010000006">
    <property type="protein sequence ID" value="KAL3684724.1"/>
    <property type="molecule type" value="Genomic_DNA"/>
</dbReference>
<accession>A0ABD3H5S6</accession>
<feature type="compositionally biased region" description="Polar residues" evidence="1">
    <location>
        <begin position="247"/>
        <end position="263"/>
    </location>
</feature>
<dbReference type="Proteomes" id="UP001633002">
    <property type="component" value="Unassembled WGS sequence"/>
</dbReference>
<feature type="compositionally biased region" description="Basic residues" evidence="1">
    <location>
        <begin position="14"/>
        <end position="24"/>
    </location>
</feature>
<keyword evidence="3" id="KW-1185">Reference proteome</keyword>
<evidence type="ECO:0000256" key="1">
    <source>
        <dbReference type="SAM" id="MobiDB-lite"/>
    </source>
</evidence>
<feature type="region of interest" description="Disordered" evidence="1">
    <location>
        <begin position="208"/>
        <end position="313"/>
    </location>
</feature>
<name>A0ABD3H5S6_9MARC</name>
<feature type="compositionally biased region" description="Polar residues" evidence="1">
    <location>
        <begin position="278"/>
        <end position="287"/>
    </location>
</feature>
<feature type="region of interest" description="Disordered" evidence="1">
    <location>
        <begin position="1"/>
        <end position="52"/>
    </location>
</feature>
<feature type="region of interest" description="Disordered" evidence="1">
    <location>
        <begin position="69"/>
        <end position="131"/>
    </location>
</feature>
<feature type="compositionally biased region" description="Low complexity" evidence="1">
    <location>
        <begin position="212"/>
        <end position="221"/>
    </location>
</feature>
<reference evidence="2 3" key="1">
    <citation type="submission" date="2024-09" db="EMBL/GenBank/DDBJ databases">
        <title>Chromosome-scale assembly of Riccia sorocarpa.</title>
        <authorList>
            <person name="Paukszto L."/>
        </authorList>
    </citation>
    <scope>NUCLEOTIDE SEQUENCE [LARGE SCALE GENOMIC DNA]</scope>
    <source>
        <strain evidence="2">LP-2024</strain>
        <tissue evidence="2">Aerial parts of the thallus</tissue>
    </source>
</reference>
<dbReference type="AlphaFoldDB" id="A0ABD3H5S6"/>
<protein>
    <submittedName>
        <fullName evidence="2">Uncharacterized protein</fullName>
    </submittedName>
</protein>
<sequence>MAGHLERAREVAKCRRPAQQHKVKALQPTCPGQRTQGQLQRSIQARSLRSSPLEVYRRLPATRMWPPARFPYLRKRPGHNHSKAKRQAEVAAAHKSAGEEESAGEAPESPQWLPQDRSKKPRRTTSSVKTATLPTANAFAALEASDSEVEEAVISIGETQITGKSLDLNLTAQENSGLGGDTTTQLITAEGSSDTEGEENTSMDACYQVQEGQDGTTTDQTKGLEDEDVGMNPVAVEEVQNLDKSPRQSSLVQGKLWLNTSGNPEVHEGESPMPSPNPQIGTASGLSAQKLISKKGGTLKNQARSRGGAQKKK</sequence>
<feature type="compositionally biased region" description="Basic residues" evidence="1">
    <location>
        <begin position="72"/>
        <end position="85"/>
    </location>
</feature>
<feature type="compositionally biased region" description="Polar residues" evidence="1">
    <location>
        <begin position="30"/>
        <end position="50"/>
    </location>
</feature>
<organism evidence="2 3">
    <name type="scientific">Riccia sorocarpa</name>
    <dbReference type="NCBI Taxonomy" id="122646"/>
    <lineage>
        <taxon>Eukaryota</taxon>
        <taxon>Viridiplantae</taxon>
        <taxon>Streptophyta</taxon>
        <taxon>Embryophyta</taxon>
        <taxon>Marchantiophyta</taxon>
        <taxon>Marchantiopsida</taxon>
        <taxon>Marchantiidae</taxon>
        <taxon>Marchantiales</taxon>
        <taxon>Ricciaceae</taxon>
        <taxon>Riccia</taxon>
    </lineage>
</organism>
<proteinExistence type="predicted"/>
<comment type="caution">
    <text evidence="2">The sequence shown here is derived from an EMBL/GenBank/DDBJ whole genome shotgun (WGS) entry which is preliminary data.</text>
</comment>
<feature type="compositionally biased region" description="Basic and acidic residues" evidence="1">
    <location>
        <begin position="1"/>
        <end position="13"/>
    </location>
</feature>
<gene>
    <name evidence="2" type="ORF">R1sor_002746</name>
</gene>